<comment type="caution">
    <text evidence="1">The sequence shown here is derived from an EMBL/GenBank/DDBJ whole genome shotgun (WGS) entry which is preliminary data.</text>
</comment>
<evidence type="ECO:0000313" key="1">
    <source>
        <dbReference type="EMBL" id="CAD6502330.1"/>
    </source>
</evidence>
<reference evidence="1" key="1">
    <citation type="submission" date="2020-10" db="EMBL/GenBank/DDBJ databases">
        <authorList>
            <person name="Muller C M."/>
        </authorList>
    </citation>
    <scope>NUCLEOTIDE SEQUENCE</scope>
    <source>
        <strain evidence="1">THUN-12</strain>
    </source>
</reference>
<gene>
    <name evidence="1" type="ORF">BGTH12_LOCUS3688</name>
</gene>
<organism evidence="1 2">
    <name type="scientific">Blumeria graminis f. sp. triticale</name>
    <dbReference type="NCBI Taxonomy" id="1689686"/>
    <lineage>
        <taxon>Eukaryota</taxon>
        <taxon>Fungi</taxon>
        <taxon>Dikarya</taxon>
        <taxon>Ascomycota</taxon>
        <taxon>Pezizomycotina</taxon>
        <taxon>Leotiomycetes</taxon>
        <taxon>Erysiphales</taxon>
        <taxon>Erysiphaceae</taxon>
        <taxon>Blumeria</taxon>
    </lineage>
</organism>
<accession>A0A9W4D0H5</accession>
<dbReference type="Proteomes" id="UP000683417">
    <property type="component" value="Unassembled WGS sequence"/>
</dbReference>
<sequence>MSIIRRLVRCISLLLSLVLMTQPIPRTGRLQCS</sequence>
<proteinExistence type="predicted"/>
<name>A0A9W4D0H5_BLUGR</name>
<protein>
    <submittedName>
        <fullName evidence="1">BgTH12-04923</fullName>
    </submittedName>
</protein>
<dbReference type="AlphaFoldDB" id="A0A9W4D0H5"/>
<evidence type="ECO:0000313" key="2">
    <source>
        <dbReference type="Proteomes" id="UP000683417"/>
    </source>
</evidence>
<dbReference type="EMBL" id="CAJHIT010000006">
    <property type="protein sequence ID" value="CAD6502330.1"/>
    <property type="molecule type" value="Genomic_DNA"/>
</dbReference>